<dbReference type="Pfam" id="PF01370">
    <property type="entry name" value="Epimerase"/>
    <property type="match status" value="1"/>
</dbReference>
<reference evidence="3" key="1">
    <citation type="submission" date="2020-02" db="EMBL/GenBank/DDBJ databases">
        <authorList>
            <person name="Meier V. D."/>
        </authorList>
    </citation>
    <scope>NUCLEOTIDE SEQUENCE</scope>
    <source>
        <strain evidence="3">AVDCRST_MAG77</strain>
    </source>
</reference>
<dbReference type="AlphaFoldDB" id="A0A6J4HS41"/>
<evidence type="ECO:0000256" key="1">
    <source>
        <dbReference type="ARBA" id="ARBA00007637"/>
    </source>
</evidence>
<dbReference type="PANTHER" id="PTHR43000">
    <property type="entry name" value="DTDP-D-GLUCOSE 4,6-DEHYDRATASE-RELATED"/>
    <property type="match status" value="1"/>
</dbReference>
<dbReference type="Gene3D" id="3.40.50.720">
    <property type="entry name" value="NAD(P)-binding Rossmann-like Domain"/>
    <property type="match status" value="1"/>
</dbReference>
<dbReference type="EMBL" id="CADCTC010000064">
    <property type="protein sequence ID" value="CAA9231304.1"/>
    <property type="molecule type" value="Genomic_DNA"/>
</dbReference>
<accession>A0A6J4HS41</accession>
<feature type="domain" description="NAD-dependent epimerase/dehydratase" evidence="2">
    <location>
        <begin position="4"/>
        <end position="285"/>
    </location>
</feature>
<keyword evidence="3" id="KW-0413">Isomerase</keyword>
<protein>
    <submittedName>
        <fullName evidence="3">UDP-glucose 4-epimerase</fullName>
        <ecNumber evidence="3">5.1.3.2</ecNumber>
    </submittedName>
</protein>
<organism evidence="3">
    <name type="scientific">uncultured Chloroflexota bacterium</name>
    <dbReference type="NCBI Taxonomy" id="166587"/>
    <lineage>
        <taxon>Bacteria</taxon>
        <taxon>Bacillati</taxon>
        <taxon>Chloroflexota</taxon>
        <taxon>environmental samples</taxon>
    </lineage>
</organism>
<evidence type="ECO:0000313" key="3">
    <source>
        <dbReference type="EMBL" id="CAA9231304.1"/>
    </source>
</evidence>
<evidence type="ECO:0000259" key="2">
    <source>
        <dbReference type="Pfam" id="PF01370"/>
    </source>
</evidence>
<sequence length="364" mass="39894">MKAIITGGAGFIGCNAAARFLGRGNEVVLLDNLSRRGADRNYAWLEAEAARVAEGHGGGAGAPGRRAGRGRLTLARVDVREREAVEAVFGEHADAEVVLHLAGQVAVTTSVADPRSDFEVNALGSFNVLEAARRLPRLRAYLYTSTNKVYGGMEDVGVIVKDGRYAYGTPELVNGVPETQPLDFHSPYGCSKGAADQYTIDYARIYGLPAVALRQSCIYGPRQMGVEDQGWVAWFCIAAALGRPITLYGDGMQVRDALHVSDLLDAYDRVIERIERVKGQALNLGGGPQHTVAIAEVPRMLERALGRPVELRYDEWRPGDQRVFVSDIRKAQRELDWTPEIGVREGVEQLFAWVQAHTELFQDM</sequence>
<proteinExistence type="inferred from homology"/>
<dbReference type="EC" id="5.1.3.2" evidence="3"/>
<comment type="similarity">
    <text evidence="1">Belongs to the NAD(P)-dependent epimerase/dehydratase family.</text>
</comment>
<dbReference type="InterPro" id="IPR001509">
    <property type="entry name" value="Epimerase_deHydtase"/>
</dbReference>
<dbReference type="SUPFAM" id="SSF51735">
    <property type="entry name" value="NAD(P)-binding Rossmann-fold domains"/>
    <property type="match status" value="1"/>
</dbReference>
<name>A0A6J4HS41_9CHLR</name>
<gene>
    <name evidence="3" type="ORF">AVDCRST_MAG77-1027</name>
</gene>
<dbReference type="InterPro" id="IPR036291">
    <property type="entry name" value="NAD(P)-bd_dom_sf"/>
</dbReference>
<dbReference type="GO" id="GO:0003978">
    <property type="term" value="F:UDP-glucose 4-epimerase activity"/>
    <property type="evidence" value="ECO:0007669"/>
    <property type="project" value="UniProtKB-EC"/>
</dbReference>